<feature type="domain" description="PKS/mFAS DH" evidence="2">
    <location>
        <begin position="1"/>
        <end position="284"/>
    </location>
</feature>
<dbReference type="OrthoDB" id="5419773at2"/>
<dbReference type="EMBL" id="CP036313">
    <property type="protein sequence ID" value="QBH13306.1"/>
    <property type="molecule type" value="Genomic_DNA"/>
</dbReference>
<dbReference type="Proteomes" id="UP000248798">
    <property type="component" value="Unassembled WGS sequence"/>
</dbReference>
<dbReference type="InterPro" id="IPR042104">
    <property type="entry name" value="PKS_dehydratase_sf"/>
</dbReference>
<protein>
    <recommendedName>
        <fullName evidence="2">PKS/mFAS DH domain-containing protein</fullName>
    </recommendedName>
</protein>
<evidence type="ECO:0000259" key="2">
    <source>
        <dbReference type="PROSITE" id="PS52019"/>
    </source>
</evidence>
<evidence type="ECO:0000313" key="5">
    <source>
        <dbReference type="Proteomes" id="UP000248798"/>
    </source>
</evidence>
<dbReference type="PROSITE" id="PS52019">
    <property type="entry name" value="PKS_MFAS_DH"/>
    <property type="match status" value="1"/>
</dbReference>
<dbReference type="AlphaFoldDB" id="A0A328FAQ6"/>
<organism evidence="4 5">
    <name type="scientific">Desulfobacter hydrogenophilus</name>
    <dbReference type="NCBI Taxonomy" id="2291"/>
    <lineage>
        <taxon>Bacteria</taxon>
        <taxon>Pseudomonadati</taxon>
        <taxon>Thermodesulfobacteriota</taxon>
        <taxon>Desulfobacteria</taxon>
        <taxon>Desulfobacterales</taxon>
        <taxon>Desulfobacteraceae</taxon>
        <taxon>Desulfobacter</taxon>
    </lineage>
</organism>
<dbReference type="InterPro" id="IPR049900">
    <property type="entry name" value="PKS_mFAS_DH"/>
</dbReference>
<feature type="region of interest" description="N-terminal hotdog fold" evidence="1">
    <location>
        <begin position="1"/>
        <end position="122"/>
    </location>
</feature>
<name>A0A328FAQ6_9BACT</name>
<feature type="region of interest" description="C-terminal hotdog fold" evidence="1">
    <location>
        <begin position="139"/>
        <end position="284"/>
    </location>
</feature>
<dbReference type="Proteomes" id="UP000293902">
    <property type="component" value="Chromosome"/>
</dbReference>
<proteinExistence type="predicted"/>
<gene>
    <name evidence="4" type="ORF">DO021_14575</name>
    <name evidence="3" type="ORF">EYB58_10460</name>
</gene>
<sequence>MDRSVTQVPLTIAVYPHFMDHCFAGKVVFPAVEALKVLAGSIKELNILTSAFVPRYMTEVRFNKFLVLEPDQKNIKALCNIRRTDDTRISLSLATRFSTKQGAITRIKEHCTVTFSAKTQKSPPDLPPNLSSDHVHECSESVFSVDVGSIYRELVPFGPAFHSIKDELRLSRSHACATLQAMPDDPNDPFKTVLGSGFPLDGAFHAGCVWSQRFFGIVAFPIGFEKRVIYKPTVEHKNYTARVIPQYQTQGTLVFDIWIMDDQGELCEAVSGVIMRDVSGGSITPPRWIRKGIQ</sequence>
<evidence type="ECO:0000256" key="1">
    <source>
        <dbReference type="PROSITE-ProRule" id="PRU01363"/>
    </source>
</evidence>
<dbReference type="Gene3D" id="3.10.129.110">
    <property type="entry name" value="Polyketide synthase dehydratase"/>
    <property type="match status" value="1"/>
</dbReference>
<evidence type="ECO:0000313" key="3">
    <source>
        <dbReference type="EMBL" id="QBH13306.1"/>
    </source>
</evidence>
<evidence type="ECO:0000313" key="4">
    <source>
        <dbReference type="EMBL" id="RAM01296.1"/>
    </source>
</evidence>
<reference evidence="3 6" key="2">
    <citation type="submission" date="2019-02" db="EMBL/GenBank/DDBJ databases">
        <title>Complete genome sequence of Desulfobacter hydrogenophilus AcRS1.</title>
        <authorList>
            <person name="Marietou A."/>
            <person name="Lund M.B."/>
            <person name="Marshall I.P.G."/>
            <person name="Schreiber L."/>
            <person name="Jorgensen B."/>
        </authorList>
    </citation>
    <scope>NUCLEOTIDE SEQUENCE [LARGE SCALE GENOMIC DNA]</scope>
    <source>
        <strain evidence="3 6">AcRS1</strain>
    </source>
</reference>
<dbReference type="InterPro" id="IPR049551">
    <property type="entry name" value="PKS_DH_C"/>
</dbReference>
<dbReference type="Pfam" id="PF14765">
    <property type="entry name" value="PS-DH"/>
    <property type="match status" value="1"/>
</dbReference>
<dbReference type="RefSeq" id="WP_111957949.1">
    <property type="nucleotide sequence ID" value="NZ_CP036313.1"/>
</dbReference>
<feature type="active site" description="Proton donor; for dehydratase activity" evidence="1">
    <location>
        <position position="201"/>
    </location>
</feature>
<reference evidence="4 5" key="1">
    <citation type="submission" date="2018-06" db="EMBL/GenBank/DDBJ databases">
        <title>Complete Genome Sequence of Desulfobacter hydrogenophilus (DSM3380).</title>
        <authorList>
            <person name="Marietou A."/>
            <person name="Schreiber L."/>
            <person name="Marshall I."/>
            <person name="Jorgensen B."/>
        </authorList>
    </citation>
    <scope>NUCLEOTIDE SEQUENCE [LARGE SCALE GENOMIC DNA]</scope>
    <source>
        <strain evidence="4 5">DSM 3380</strain>
    </source>
</reference>
<dbReference type="EMBL" id="QLNI01000029">
    <property type="protein sequence ID" value="RAM01296.1"/>
    <property type="molecule type" value="Genomic_DNA"/>
</dbReference>
<keyword evidence="6" id="KW-1185">Reference proteome</keyword>
<accession>A0A328FAQ6</accession>
<evidence type="ECO:0000313" key="6">
    <source>
        <dbReference type="Proteomes" id="UP000293902"/>
    </source>
</evidence>
<feature type="active site" description="Proton acceptor; for dehydratase activity" evidence="1">
    <location>
        <position position="21"/>
    </location>
</feature>